<reference evidence="1 2" key="1">
    <citation type="journal article" date="2015" name="Genome Biol. Evol.">
        <title>Phylogenomic analyses indicate that early fungi evolved digesting cell walls of algal ancestors of land plants.</title>
        <authorList>
            <person name="Chang Y."/>
            <person name="Wang S."/>
            <person name="Sekimoto S."/>
            <person name="Aerts A.L."/>
            <person name="Choi C."/>
            <person name="Clum A."/>
            <person name="LaButti K.M."/>
            <person name="Lindquist E.A."/>
            <person name="Yee Ngan C."/>
            <person name="Ohm R.A."/>
            <person name="Salamov A.A."/>
            <person name="Grigoriev I.V."/>
            <person name="Spatafora J.W."/>
            <person name="Berbee M.L."/>
        </authorList>
    </citation>
    <scope>NUCLEOTIDE SEQUENCE [LARGE SCALE GENOMIC DNA]</scope>
    <source>
        <strain evidence="1 2">NRRL 28638</strain>
    </source>
</reference>
<dbReference type="InterPro" id="IPR032675">
    <property type="entry name" value="LRR_dom_sf"/>
</dbReference>
<dbReference type="EMBL" id="KQ964617">
    <property type="protein sequence ID" value="KXN67711.1"/>
    <property type="molecule type" value="Genomic_DNA"/>
</dbReference>
<accession>A0A137NYG4</accession>
<name>A0A137NYG4_CONC2</name>
<protein>
    <recommendedName>
        <fullName evidence="3">RNI-like protein</fullName>
    </recommendedName>
</protein>
<evidence type="ECO:0000313" key="1">
    <source>
        <dbReference type="EMBL" id="KXN67711.1"/>
    </source>
</evidence>
<evidence type="ECO:0000313" key="2">
    <source>
        <dbReference type="Proteomes" id="UP000070444"/>
    </source>
</evidence>
<organism evidence="1 2">
    <name type="scientific">Conidiobolus coronatus (strain ATCC 28846 / CBS 209.66 / NRRL 28638)</name>
    <name type="common">Delacroixia coronata</name>
    <dbReference type="NCBI Taxonomy" id="796925"/>
    <lineage>
        <taxon>Eukaryota</taxon>
        <taxon>Fungi</taxon>
        <taxon>Fungi incertae sedis</taxon>
        <taxon>Zoopagomycota</taxon>
        <taxon>Entomophthoromycotina</taxon>
        <taxon>Entomophthoromycetes</taxon>
        <taxon>Entomophthorales</taxon>
        <taxon>Ancylistaceae</taxon>
        <taxon>Conidiobolus</taxon>
    </lineage>
</organism>
<gene>
    <name evidence="1" type="ORF">CONCODRAFT_72764</name>
</gene>
<dbReference type="Gene3D" id="3.80.10.10">
    <property type="entry name" value="Ribonuclease Inhibitor"/>
    <property type="match status" value="1"/>
</dbReference>
<dbReference type="Proteomes" id="UP000070444">
    <property type="component" value="Unassembled WGS sequence"/>
</dbReference>
<proteinExistence type="predicted"/>
<sequence length="374" mass="43717">MNEANSVNYYGIENEFDRVLETIPNFQSNRIDPFMADLIKMLNNFDIHLKQVEFDRLYRPGLSICECELDLKSFNKFILKLDKLESLSIKNLQFLVLDEEWPLDGETLLPQGLKELELGNMCLRRTDLHKNPYKFLFIDNSGFMNVYFYIPPQRLPNLKKLTVSKDTAFYSNYIPNLLDLNPQLTHVTFPYYYLSSCVGKYLNMPSNINEVQVVFKFENYDFRNFNITPLDSVNILSIKSINSNHYRKVYTLINLCPKLTKLHASFDYFDDEFIERLLRKLDHLKAIELEIGYFRLGKFDLSIFSNIESLRLNISSNQTINYKLPAQPSKLKSIKISSDSYRESFNFMLKECSSSPTWNIKLLGSVISCSAILT</sequence>
<keyword evidence="2" id="KW-1185">Reference proteome</keyword>
<evidence type="ECO:0008006" key="3">
    <source>
        <dbReference type="Google" id="ProtNLM"/>
    </source>
</evidence>
<dbReference type="AlphaFoldDB" id="A0A137NYG4"/>
<dbReference type="SUPFAM" id="SSF52058">
    <property type="entry name" value="L domain-like"/>
    <property type="match status" value="1"/>
</dbReference>